<gene>
    <name evidence="1" type="ORF">DSO57_1034033</name>
</gene>
<reference evidence="1" key="1">
    <citation type="submission" date="2022-04" db="EMBL/GenBank/DDBJ databases">
        <title>Genome of the entomopathogenic fungus Entomophthora muscae.</title>
        <authorList>
            <person name="Elya C."/>
            <person name="Lovett B.R."/>
            <person name="Lee E."/>
            <person name="Macias A.M."/>
            <person name="Hajek A.E."/>
            <person name="De Bivort B.L."/>
            <person name="Kasson M.T."/>
            <person name="De Fine Licht H.H."/>
            <person name="Stajich J.E."/>
        </authorList>
    </citation>
    <scope>NUCLEOTIDE SEQUENCE</scope>
    <source>
        <strain evidence="1">Berkeley</strain>
    </source>
</reference>
<organism evidence="1 2">
    <name type="scientific">Entomophthora muscae</name>
    <dbReference type="NCBI Taxonomy" id="34485"/>
    <lineage>
        <taxon>Eukaryota</taxon>
        <taxon>Fungi</taxon>
        <taxon>Fungi incertae sedis</taxon>
        <taxon>Zoopagomycota</taxon>
        <taxon>Entomophthoromycotina</taxon>
        <taxon>Entomophthoromycetes</taxon>
        <taxon>Entomophthorales</taxon>
        <taxon>Entomophthoraceae</taxon>
        <taxon>Entomophthora</taxon>
    </lineage>
</organism>
<comment type="caution">
    <text evidence="1">The sequence shown here is derived from an EMBL/GenBank/DDBJ whole genome shotgun (WGS) entry which is preliminary data.</text>
</comment>
<evidence type="ECO:0000313" key="2">
    <source>
        <dbReference type="Proteomes" id="UP001165960"/>
    </source>
</evidence>
<sequence>MPLRTQTYVEVVAWTRPTIIPASKHQLPPVSSPERVMQLARSSDMVNHSGKIKHCHSCLPECTQPGTAALKTLRQDPCPTIKPPMDLKPAKSKEAKSHVIFHLNLGQVDNQTTTHSRDHPAKLPQALYCPPGAPFGPVHFTKYPPNPTYAKFNLENILLAKLLARNRETETIGHKGKWYIRPTRLFKDKYNYLPAYFVPMTPPLTVRNIPDNTLAQDTILVTIGPYKQNEKLQQFPLIGETAAKG</sequence>
<evidence type="ECO:0000313" key="1">
    <source>
        <dbReference type="EMBL" id="KAJ9064093.1"/>
    </source>
</evidence>
<keyword evidence="2" id="KW-1185">Reference proteome</keyword>
<accession>A0ACC2SP78</accession>
<protein>
    <submittedName>
        <fullName evidence="1">Uncharacterized protein</fullName>
    </submittedName>
</protein>
<dbReference type="Proteomes" id="UP001165960">
    <property type="component" value="Unassembled WGS sequence"/>
</dbReference>
<proteinExistence type="predicted"/>
<dbReference type="EMBL" id="QTSX02004537">
    <property type="protein sequence ID" value="KAJ9064093.1"/>
    <property type="molecule type" value="Genomic_DNA"/>
</dbReference>
<name>A0ACC2SP78_9FUNG</name>